<reference evidence="1" key="1">
    <citation type="journal article" date="2020" name="Stud. Mycol.">
        <title>101 Dothideomycetes genomes: a test case for predicting lifestyles and emergence of pathogens.</title>
        <authorList>
            <person name="Haridas S."/>
            <person name="Albert R."/>
            <person name="Binder M."/>
            <person name="Bloem J."/>
            <person name="Labutti K."/>
            <person name="Salamov A."/>
            <person name="Andreopoulos B."/>
            <person name="Baker S."/>
            <person name="Barry K."/>
            <person name="Bills G."/>
            <person name="Bluhm B."/>
            <person name="Cannon C."/>
            <person name="Castanera R."/>
            <person name="Culley D."/>
            <person name="Daum C."/>
            <person name="Ezra D."/>
            <person name="Gonzalez J."/>
            <person name="Henrissat B."/>
            <person name="Kuo A."/>
            <person name="Liang C."/>
            <person name="Lipzen A."/>
            <person name="Lutzoni F."/>
            <person name="Magnuson J."/>
            <person name="Mondo S."/>
            <person name="Nolan M."/>
            <person name="Ohm R."/>
            <person name="Pangilinan J."/>
            <person name="Park H.-J."/>
            <person name="Ramirez L."/>
            <person name="Alfaro M."/>
            <person name="Sun H."/>
            <person name="Tritt A."/>
            <person name="Yoshinaga Y."/>
            <person name="Zwiers L.-H."/>
            <person name="Turgeon B."/>
            <person name="Goodwin S."/>
            <person name="Spatafora J."/>
            <person name="Crous P."/>
            <person name="Grigoriev I."/>
        </authorList>
    </citation>
    <scope>NUCLEOTIDE SEQUENCE</scope>
    <source>
        <strain evidence="1">ATCC 200398</strain>
    </source>
</reference>
<accession>A0ACB6Q7I9</accession>
<evidence type="ECO:0000313" key="1">
    <source>
        <dbReference type="EMBL" id="KAF2462811.1"/>
    </source>
</evidence>
<comment type="caution">
    <text evidence="1">The sequence shown here is derived from an EMBL/GenBank/DDBJ whole genome shotgun (WGS) entry which is preliminary data.</text>
</comment>
<proteinExistence type="predicted"/>
<gene>
    <name evidence="1" type="ORF">BDR25DRAFT_386137</name>
</gene>
<dbReference type="EMBL" id="MU003562">
    <property type="protein sequence ID" value="KAF2462811.1"/>
    <property type="molecule type" value="Genomic_DNA"/>
</dbReference>
<sequence length="158" mass="17532">MCPNRHSSPPRCHGNTYSFKDPRRLPRALHNSSLSRVPRIRTVYLCSKTRNASLSSARWCRSGHGEANLASSRIPNDQKKEPLIVEATQLSNEDYCSLVAVYFEAVIECAAMAQEEGSNIAPGHRNDVITSPALGVGDYILKCQRSTKQIWLYSPISG</sequence>
<organism evidence="1 2">
    <name type="scientific">Lindgomyces ingoldianus</name>
    <dbReference type="NCBI Taxonomy" id="673940"/>
    <lineage>
        <taxon>Eukaryota</taxon>
        <taxon>Fungi</taxon>
        <taxon>Dikarya</taxon>
        <taxon>Ascomycota</taxon>
        <taxon>Pezizomycotina</taxon>
        <taxon>Dothideomycetes</taxon>
        <taxon>Pleosporomycetidae</taxon>
        <taxon>Pleosporales</taxon>
        <taxon>Lindgomycetaceae</taxon>
        <taxon>Lindgomyces</taxon>
    </lineage>
</organism>
<keyword evidence="2" id="KW-1185">Reference proteome</keyword>
<name>A0ACB6Q7I9_9PLEO</name>
<dbReference type="Proteomes" id="UP000799755">
    <property type="component" value="Unassembled WGS sequence"/>
</dbReference>
<evidence type="ECO:0000313" key="2">
    <source>
        <dbReference type="Proteomes" id="UP000799755"/>
    </source>
</evidence>
<protein>
    <submittedName>
        <fullName evidence="1">Uncharacterized protein</fullName>
    </submittedName>
</protein>